<dbReference type="EMBL" id="JADYXP020000004">
    <property type="protein sequence ID" value="KAL0126060.1"/>
    <property type="molecule type" value="Genomic_DNA"/>
</dbReference>
<keyword evidence="2" id="KW-1185">Reference proteome</keyword>
<evidence type="ECO:0000313" key="2">
    <source>
        <dbReference type="Proteomes" id="UP001430953"/>
    </source>
</evidence>
<evidence type="ECO:0000313" key="1">
    <source>
        <dbReference type="EMBL" id="KAL0126060.1"/>
    </source>
</evidence>
<name>A0AAW2GHL3_9HYME</name>
<sequence length="118" mass="12932">MLIILSSINNLPNTSSSSGYHPLDTVLWTPSSGHRPLDTVLWIPSSGHRLVVAHRCPQAQENASVVANCLVRNPSHHREGKRGKTGTLSETFPKQLVSQDEPTAHSAVSCFCLRLWVP</sequence>
<reference evidence="1 2" key="1">
    <citation type="submission" date="2023-03" db="EMBL/GenBank/DDBJ databases">
        <title>High recombination rates correlate with genetic variation in Cardiocondyla obscurior ants.</title>
        <authorList>
            <person name="Errbii M."/>
        </authorList>
    </citation>
    <scope>NUCLEOTIDE SEQUENCE [LARGE SCALE GENOMIC DNA]</scope>
    <source>
        <strain evidence="1">Alpha-2009</strain>
        <tissue evidence="1">Whole body</tissue>
    </source>
</reference>
<gene>
    <name evidence="1" type="ORF">PUN28_004872</name>
</gene>
<organism evidence="1 2">
    <name type="scientific">Cardiocondyla obscurior</name>
    <dbReference type="NCBI Taxonomy" id="286306"/>
    <lineage>
        <taxon>Eukaryota</taxon>
        <taxon>Metazoa</taxon>
        <taxon>Ecdysozoa</taxon>
        <taxon>Arthropoda</taxon>
        <taxon>Hexapoda</taxon>
        <taxon>Insecta</taxon>
        <taxon>Pterygota</taxon>
        <taxon>Neoptera</taxon>
        <taxon>Endopterygota</taxon>
        <taxon>Hymenoptera</taxon>
        <taxon>Apocrita</taxon>
        <taxon>Aculeata</taxon>
        <taxon>Formicoidea</taxon>
        <taxon>Formicidae</taxon>
        <taxon>Myrmicinae</taxon>
        <taxon>Cardiocondyla</taxon>
    </lineage>
</organism>
<dbReference type="Proteomes" id="UP001430953">
    <property type="component" value="Unassembled WGS sequence"/>
</dbReference>
<protein>
    <submittedName>
        <fullName evidence="1">Uncharacterized protein</fullName>
    </submittedName>
</protein>
<comment type="caution">
    <text evidence="1">The sequence shown here is derived from an EMBL/GenBank/DDBJ whole genome shotgun (WGS) entry which is preliminary data.</text>
</comment>
<proteinExistence type="predicted"/>
<dbReference type="AlphaFoldDB" id="A0AAW2GHL3"/>
<accession>A0AAW2GHL3</accession>